<sequence>MPTVRRTLLVALLLSGGAALTGCSGGPSASTPPSTDAASPSATPATATPIAEPTPGPPAVACDDVLTDEAIAQLQADGLELVDVGQSTFYPIADDLMAAGGLACKWGRPSSDANFTVVQLTGIDVATSEWPAALAAEGYVLTDDPVPGTHSGPEDPGTGVPSVVVVTDDSLTFVSTPMQASDLAVVN</sequence>
<reference evidence="3 4" key="1">
    <citation type="journal article" date="2016" name="Int. J. Syst. Evol. Microbiol.">
        <title>Agromyces aureus sp. nov., isolated from the rhizosphere of Salix caprea L. grown in a heavy-metal-contaminated soil.</title>
        <authorList>
            <person name="Corretto E."/>
            <person name="Antonielli L."/>
            <person name="Sessitsch A."/>
            <person name="Compant S."/>
            <person name="Gorfer M."/>
            <person name="Kuffner M."/>
            <person name="Brader G."/>
        </authorList>
    </citation>
    <scope>NUCLEOTIDE SEQUENCE [LARGE SCALE GENOMIC DNA]</scope>
    <source>
        <strain evidence="3 4">AR33</strain>
    </source>
</reference>
<evidence type="ECO:0008006" key="5">
    <source>
        <dbReference type="Google" id="ProtNLM"/>
    </source>
</evidence>
<dbReference type="PROSITE" id="PS51257">
    <property type="entry name" value="PROKAR_LIPOPROTEIN"/>
    <property type="match status" value="1"/>
</dbReference>
<dbReference type="EMBL" id="CP013979">
    <property type="protein sequence ID" value="ANJ28461.1"/>
    <property type="molecule type" value="Genomic_DNA"/>
</dbReference>
<feature type="chain" id="PRO_5008249512" description="PASTA domain-containing protein" evidence="2">
    <location>
        <begin position="30"/>
        <end position="187"/>
    </location>
</feature>
<dbReference type="Proteomes" id="UP000078437">
    <property type="component" value="Chromosome"/>
</dbReference>
<evidence type="ECO:0000313" key="3">
    <source>
        <dbReference type="EMBL" id="ANJ28461.1"/>
    </source>
</evidence>
<proteinExistence type="predicted"/>
<keyword evidence="2" id="KW-0732">Signal</keyword>
<dbReference type="InterPro" id="IPR006311">
    <property type="entry name" value="TAT_signal"/>
</dbReference>
<accession>A0A191WJM7</accession>
<feature type="region of interest" description="Disordered" evidence="1">
    <location>
        <begin position="23"/>
        <end position="57"/>
    </location>
</feature>
<reference evidence="4" key="2">
    <citation type="submission" date="2016-01" db="EMBL/GenBank/DDBJ databases">
        <title>Complete genome sequence of Agromyces aureus AR33T and comparison with related organisms.</title>
        <authorList>
            <person name="Corretto E."/>
            <person name="Antonielli L."/>
            <person name="Sessitsch A."/>
            <person name="Brader G."/>
        </authorList>
    </citation>
    <scope>NUCLEOTIDE SEQUENCE [LARGE SCALE GENOMIC DNA]</scope>
    <source>
        <strain evidence="4">AR33</strain>
    </source>
</reference>
<organism evidence="3 4">
    <name type="scientific">Agromyces aureus</name>
    <dbReference type="NCBI Taxonomy" id="453304"/>
    <lineage>
        <taxon>Bacteria</taxon>
        <taxon>Bacillati</taxon>
        <taxon>Actinomycetota</taxon>
        <taxon>Actinomycetes</taxon>
        <taxon>Micrococcales</taxon>
        <taxon>Microbacteriaceae</taxon>
        <taxon>Agromyces</taxon>
    </lineage>
</organism>
<feature type="signal peptide" evidence="2">
    <location>
        <begin position="1"/>
        <end position="29"/>
    </location>
</feature>
<gene>
    <name evidence="3" type="ORF">ATC03_18950</name>
</gene>
<dbReference type="PROSITE" id="PS51318">
    <property type="entry name" value="TAT"/>
    <property type="match status" value="1"/>
</dbReference>
<evidence type="ECO:0000256" key="1">
    <source>
        <dbReference type="SAM" id="MobiDB-lite"/>
    </source>
</evidence>
<feature type="compositionally biased region" description="Low complexity" evidence="1">
    <location>
        <begin position="23"/>
        <end position="51"/>
    </location>
</feature>
<dbReference type="KEGG" id="agy:ATC03_18950"/>
<dbReference type="AlphaFoldDB" id="A0A191WJM7"/>
<evidence type="ECO:0000256" key="2">
    <source>
        <dbReference type="SAM" id="SignalP"/>
    </source>
</evidence>
<protein>
    <recommendedName>
        <fullName evidence="5">PASTA domain-containing protein</fullName>
    </recommendedName>
</protein>
<keyword evidence="4" id="KW-1185">Reference proteome</keyword>
<name>A0A191WJM7_9MICO</name>
<evidence type="ECO:0000313" key="4">
    <source>
        <dbReference type="Proteomes" id="UP000078437"/>
    </source>
</evidence>